<evidence type="ECO:0000313" key="4">
    <source>
        <dbReference type="Proteomes" id="UP001596084"/>
    </source>
</evidence>
<dbReference type="EMBL" id="JBHSMX010000003">
    <property type="protein sequence ID" value="MFC5519337.1"/>
    <property type="molecule type" value="Genomic_DNA"/>
</dbReference>
<sequence>MKALILNKERRHGTEPPSAWVQRWSHLVADQGVVLDVACGHGRHAYWFYERNHPVALVDRAQEAIESIAIPAQACEAVVADIENGPWPFAGRQFAAVVVTNYLWRPLLPTLLASLAPGGVLIYETFTQGNETVGKPSRPDFLLRPGELLDICRGLRIVAFEDGFQEGPPGGQPRFVQRIAAVREASGDAAYPPPQAPAIPGPPRYSLP</sequence>
<keyword evidence="4" id="KW-1185">Reference proteome</keyword>
<feature type="region of interest" description="Disordered" evidence="1">
    <location>
        <begin position="186"/>
        <end position="208"/>
    </location>
</feature>
<dbReference type="GO" id="GO:0102208">
    <property type="term" value="F:2-polyprenyl-6-hydroxyphenol methylase activity"/>
    <property type="evidence" value="ECO:0007669"/>
    <property type="project" value="UniProtKB-EC"/>
</dbReference>
<name>A0ABW0Q5F3_9BURK</name>
<feature type="compositionally biased region" description="Pro residues" evidence="1">
    <location>
        <begin position="191"/>
        <end position="208"/>
    </location>
</feature>
<accession>A0ABW0Q5F3</accession>
<protein>
    <submittedName>
        <fullName evidence="3">Class I SAM-dependent methyltransferase</fullName>
        <ecNumber evidence="3">2.1.1.222</ecNumber>
        <ecNumber evidence="3">2.1.1.64</ecNumber>
    </submittedName>
</protein>
<dbReference type="GO" id="GO:0032259">
    <property type="term" value="P:methylation"/>
    <property type="evidence" value="ECO:0007669"/>
    <property type="project" value="UniProtKB-KW"/>
</dbReference>
<evidence type="ECO:0000259" key="2">
    <source>
        <dbReference type="Pfam" id="PF13649"/>
    </source>
</evidence>
<dbReference type="Proteomes" id="UP001596084">
    <property type="component" value="Unassembled WGS sequence"/>
</dbReference>
<dbReference type="RefSeq" id="WP_245660562.1">
    <property type="nucleotide sequence ID" value="NZ_JBHSMX010000003.1"/>
</dbReference>
<dbReference type="Pfam" id="PF13649">
    <property type="entry name" value="Methyltransf_25"/>
    <property type="match status" value="1"/>
</dbReference>
<dbReference type="Gene3D" id="3.40.50.150">
    <property type="entry name" value="Vaccinia Virus protein VP39"/>
    <property type="match status" value="1"/>
</dbReference>
<dbReference type="SUPFAM" id="SSF53335">
    <property type="entry name" value="S-adenosyl-L-methionine-dependent methyltransferases"/>
    <property type="match status" value="1"/>
</dbReference>
<dbReference type="EC" id="2.1.1.222" evidence="3"/>
<dbReference type="EC" id="2.1.1.64" evidence="3"/>
<keyword evidence="3" id="KW-0489">Methyltransferase</keyword>
<organism evidence="3 4">
    <name type="scientific">Polaromonas jejuensis</name>
    <dbReference type="NCBI Taxonomy" id="457502"/>
    <lineage>
        <taxon>Bacteria</taxon>
        <taxon>Pseudomonadati</taxon>
        <taxon>Pseudomonadota</taxon>
        <taxon>Betaproteobacteria</taxon>
        <taxon>Burkholderiales</taxon>
        <taxon>Comamonadaceae</taxon>
        <taxon>Polaromonas</taxon>
    </lineage>
</organism>
<comment type="caution">
    <text evidence="3">The sequence shown here is derived from an EMBL/GenBank/DDBJ whole genome shotgun (WGS) entry which is preliminary data.</text>
</comment>
<evidence type="ECO:0000313" key="3">
    <source>
        <dbReference type="EMBL" id="MFC5519337.1"/>
    </source>
</evidence>
<feature type="domain" description="Methyltransferase" evidence="2">
    <location>
        <begin position="34"/>
        <end position="117"/>
    </location>
</feature>
<reference evidence="4" key="1">
    <citation type="journal article" date="2019" name="Int. J. Syst. Evol. Microbiol.">
        <title>The Global Catalogue of Microorganisms (GCM) 10K type strain sequencing project: providing services to taxonomists for standard genome sequencing and annotation.</title>
        <authorList>
            <consortium name="The Broad Institute Genomics Platform"/>
            <consortium name="The Broad Institute Genome Sequencing Center for Infectious Disease"/>
            <person name="Wu L."/>
            <person name="Ma J."/>
        </authorList>
    </citation>
    <scope>NUCLEOTIDE SEQUENCE [LARGE SCALE GENOMIC DNA]</scope>
    <source>
        <strain evidence="4">CGMCC 4.7277</strain>
    </source>
</reference>
<gene>
    <name evidence="3" type="ORF">ACFPP7_00195</name>
</gene>
<dbReference type="CDD" id="cd02440">
    <property type="entry name" value="AdoMet_MTases"/>
    <property type="match status" value="1"/>
</dbReference>
<dbReference type="GO" id="GO:0061542">
    <property type="term" value="F:3-demethylubiquinol 3-O-methyltransferase activity"/>
    <property type="evidence" value="ECO:0007669"/>
    <property type="project" value="UniProtKB-EC"/>
</dbReference>
<dbReference type="InterPro" id="IPR041698">
    <property type="entry name" value="Methyltransf_25"/>
</dbReference>
<evidence type="ECO:0000256" key="1">
    <source>
        <dbReference type="SAM" id="MobiDB-lite"/>
    </source>
</evidence>
<keyword evidence="3" id="KW-0808">Transferase</keyword>
<dbReference type="InterPro" id="IPR029063">
    <property type="entry name" value="SAM-dependent_MTases_sf"/>
</dbReference>
<proteinExistence type="predicted"/>